<organism evidence="2">
    <name type="scientific">Brassica napus</name>
    <name type="common">Rape</name>
    <dbReference type="NCBI Taxonomy" id="3708"/>
    <lineage>
        <taxon>Eukaryota</taxon>
        <taxon>Viridiplantae</taxon>
        <taxon>Streptophyta</taxon>
        <taxon>Embryophyta</taxon>
        <taxon>Tracheophyta</taxon>
        <taxon>Spermatophyta</taxon>
        <taxon>Magnoliopsida</taxon>
        <taxon>eudicotyledons</taxon>
        <taxon>Gunneridae</taxon>
        <taxon>Pentapetalae</taxon>
        <taxon>rosids</taxon>
        <taxon>malvids</taxon>
        <taxon>Brassicales</taxon>
        <taxon>Brassicaceae</taxon>
        <taxon>Brassiceae</taxon>
        <taxon>Brassica</taxon>
    </lineage>
</organism>
<accession>A0A816Q7E7</accession>
<sequence>MGSIGSNGGTKKVHSKSDTEGFGQGMNQGLLQVEACMIQGPLQVIQGSLFLKSVHMTRDKWLAYESCCKKKG</sequence>
<evidence type="ECO:0000313" key="2">
    <source>
        <dbReference type="EMBL" id="CAF2058135.1"/>
    </source>
</evidence>
<protein>
    <submittedName>
        <fullName evidence="2">(rape) hypothetical protein</fullName>
    </submittedName>
</protein>
<feature type="region of interest" description="Disordered" evidence="1">
    <location>
        <begin position="1"/>
        <end position="21"/>
    </location>
</feature>
<dbReference type="AlphaFoldDB" id="A0A816Q7E7"/>
<dbReference type="Proteomes" id="UP001295469">
    <property type="component" value="Chromosome C06"/>
</dbReference>
<name>A0A816Q7E7_BRANA</name>
<reference evidence="2" key="1">
    <citation type="submission" date="2021-01" db="EMBL/GenBank/DDBJ databases">
        <authorList>
            <consortium name="Genoscope - CEA"/>
            <person name="William W."/>
        </authorList>
    </citation>
    <scope>NUCLEOTIDE SEQUENCE</scope>
</reference>
<evidence type="ECO:0000256" key="1">
    <source>
        <dbReference type="SAM" id="MobiDB-lite"/>
    </source>
</evidence>
<dbReference type="EMBL" id="HG994370">
    <property type="protein sequence ID" value="CAF2058135.1"/>
    <property type="molecule type" value="Genomic_DNA"/>
</dbReference>
<proteinExistence type="predicted"/>
<gene>
    <name evidence="2" type="ORF">DARMORV10_C06P20040.1</name>
</gene>